<dbReference type="OrthoDB" id="9801856at2"/>
<dbReference type="Proteomes" id="UP000198925">
    <property type="component" value="Unassembled WGS sequence"/>
</dbReference>
<dbReference type="CDD" id="cd03442">
    <property type="entry name" value="BFIT_BACH"/>
    <property type="match status" value="1"/>
</dbReference>
<evidence type="ECO:0000313" key="5">
    <source>
        <dbReference type="EMBL" id="SDD27224.1"/>
    </source>
</evidence>
<dbReference type="GO" id="GO:0005829">
    <property type="term" value="C:cytosol"/>
    <property type="evidence" value="ECO:0007669"/>
    <property type="project" value="TreeGrafter"/>
</dbReference>
<feature type="domain" description="HotDog ACOT-type" evidence="4">
    <location>
        <begin position="8"/>
        <end position="121"/>
    </location>
</feature>
<dbReference type="InterPro" id="IPR029069">
    <property type="entry name" value="HotDog_dom_sf"/>
</dbReference>
<evidence type="ECO:0000256" key="3">
    <source>
        <dbReference type="PROSITE-ProRule" id="PRU01106"/>
    </source>
</evidence>
<dbReference type="STRING" id="938405.SAMN02927895_03254"/>
<dbReference type="AlphaFoldDB" id="A0A1G6TED9"/>
<evidence type="ECO:0000256" key="1">
    <source>
        <dbReference type="ARBA" id="ARBA00010458"/>
    </source>
</evidence>
<dbReference type="RefSeq" id="WP_090565706.1">
    <property type="nucleotide sequence ID" value="NZ_FMXZ01000009.1"/>
</dbReference>
<gene>
    <name evidence="5" type="ORF">SAMN04487779_100641</name>
</gene>
<keyword evidence="6" id="KW-1185">Reference proteome</keyword>
<evidence type="ECO:0000313" key="6">
    <source>
        <dbReference type="Proteomes" id="UP000198925"/>
    </source>
</evidence>
<dbReference type="PANTHER" id="PTHR11049:SF5">
    <property type="entry name" value="ACYL-COA THIOESTER HYDROLASE YCIA"/>
    <property type="match status" value="1"/>
</dbReference>
<accession>A0A1G6TED9</accession>
<sequence length="136" mass="14484">MAQELPDQPGGPQLRTIAMPRDANAGGDIFGGWTLSQMDLAGGGFAAERAQGRVATVGIEAMRFLRPVSVGDEVSCYCSLDHAGETSVAVKVETWARGRGQGRRPEKVTEGVFTFVAIDDEGHPRAIPKEEDEGRG</sequence>
<dbReference type="Gene3D" id="3.10.129.10">
    <property type="entry name" value="Hotdog Thioesterase"/>
    <property type="match status" value="1"/>
</dbReference>
<organism evidence="5 6">
    <name type="scientific">Belnapia rosea</name>
    <dbReference type="NCBI Taxonomy" id="938405"/>
    <lineage>
        <taxon>Bacteria</taxon>
        <taxon>Pseudomonadati</taxon>
        <taxon>Pseudomonadota</taxon>
        <taxon>Alphaproteobacteria</taxon>
        <taxon>Acetobacterales</taxon>
        <taxon>Roseomonadaceae</taxon>
        <taxon>Belnapia</taxon>
    </lineage>
</organism>
<dbReference type="InterPro" id="IPR033120">
    <property type="entry name" value="HOTDOG_ACOT"/>
</dbReference>
<dbReference type="EMBL" id="FMZX01000006">
    <property type="protein sequence ID" value="SDD27224.1"/>
    <property type="molecule type" value="Genomic_DNA"/>
</dbReference>
<dbReference type="GO" id="GO:0006637">
    <property type="term" value="P:acyl-CoA metabolic process"/>
    <property type="evidence" value="ECO:0007669"/>
    <property type="project" value="TreeGrafter"/>
</dbReference>
<dbReference type="SUPFAM" id="SSF54637">
    <property type="entry name" value="Thioesterase/thiol ester dehydrase-isomerase"/>
    <property type="match status" value="1"/>
</dbReference>
<dbReference type="GO" id="GO:0052816">
    <property type="term" value="F:long-chain fatty acyl-CoA hydrolase activity"/>
    <property type="evidence" value="ECO:0007669"/>
    <property type="project" value="TreeGrafter"/>
</dbReference>
<name>A0A1G6TED9_9PROT</name>
<evidence type="ECO:0000259" key="4">
    <source>
        <dbReference type="PROSITE" id="PS51770"/>
    </source>
</evidence>
<dbReference type="PANTHER" id="PTHR11049">
    <property type="entry name" value="ACYL COENZYME A THIOESTER HYDROLASE"/>
    <property type="match status" value="1"/>
</dbReference>
<dbReference type="GO" id="GO:0009062">
    <property type="term" value="P:fatty acid catabolic process"/>
    <property type="evidence" value="ECO:0007669"/>
    <property type="project" value="TreeGrafter"/>
</dbReference>
<dbReference type="InterPro" id="IPR006683">
    <property type="entry name" value="Thioestr_dom"/>
</dbReference>
<evidence type="ECO:0000256" key="2">
    <source>
        <dbReference type="ARBA" id="ARBA00022801"/>
    </source>
</evidence>
<proteinExistence type="inferred from homology"/>
<comment type="similarity">
    <text evidence="1">Belongs to the acyl coenzyme A hydrolase family.</text>
</comment>
<keyword evidence="2 3" id="KW-0378">Hydrolase</keyword>
<dbReference type="Pfam" id="PF03061">
    <property type="entry name" value="4HBT"/>
    <property type="match status" value="1"/>
</dbReference>
<reference evidence="5 6" key="1">
    <citation type="submission" date="2016-10" db="EMBL/GenBank/DDBJ databases">
        <authorList>
            <person name="de Groot N.N."/>
        </authorList>
    </citation>
    <scope>NUCLEOTIDE SEQUENCE [LARGE SCALE GENOMIC DNA]</scope>
    <source>
        <strain evidence="5 6">CPCC 100156</strain>
    </source>
</reference>
<protein>
    <submittedName>
        <fullName evidence="5">Acyl-CoA thioesterase YciA</fullName>
    </submittedName>
</protein>
<dbReference type="PROSITE" id="PS51770">
    <property type="entry name" value="HOTDOG_ACOT"/>
    <property type="match status" value="1"/>
</dbReference>
<dbReference type="InterPro" id="IPR040170">
    <property type="entry name" value="Cytosol_ACT"/>
</dbReference>